<dbReference type="RefSeq" id="WP_120771916.1">
    <property type="nucleotide sequence ID" value="NZ_CP032627.1"/>
</dbReference>
<dbReference type="AlphaFoldDB" id="A0A387BDE8"/>
<dbReference type="Pfam" id="PF12869">
    <property type="entry name" value="tRNA_anti-like"/>
    <property type="match status" value="1"/>
</dbReference>
<accession>A0A387BDE8</accession>
<reference evidence="1 2" key="1">
    <citation type="submission" date="2018-09" db="EMBL/GenBank/DDBJ databases">
        <title>Genome sequencing of strain 1JSPR-7.</title>
        <authorList>
            <person name="Heo J."/>
            <person name="Kim S.-J."/>
            <person name="Kwon S.-W."/>
        </authorList>
    </citation>
    <scope>NUCLEOTIDE SEQUENCE [LARGE SCALE GENOMIC DNA]</scope>
    <source>
        <strain evidence="1 2">1JSPR-7</strain>
    </source>
</reference>
<name>A0A387BDE8_9LACT</name>
<dbReference type="InterPro" id="IPR024422">
    <property type="entry name" value="Protein_unknown_function_OB"/>
</dbReference>
<dbReference type="KEGG" id="lact:D7I46_05125"/>
<sequence length="313" mass="35153">MKMRKYRWLIVLFILVFVCAAALGKFSFKTEQQLKIQQNKIKKQELKVLHEKQEQAVKEQLLDQKLLTNAKNLLTEYEKNPVSADKMADTLSALPKSKERTKLQAKFAEVMSVSNWTALVENDATQIILSANAAANHGQANFYRSTVSKEIEDARTECLYNNSISEKGVLRQAHNYIPNPGMQNIAAENGQTYLFTKAGAKQLAEDLTNSYLAEKTGYDALIKAGYTAAQIQYDDAKVTVGKIIYSFKGMDGSGFEHSADGGVVGHYLALVNQNPAQRMNRFSVGIYYNVAHEQAFETVDFYLPQTTKVDSWH</sequence>
<gene>
    <name evidence="1" type="ORF">D7I46_05125</name>
</gene>
<proteinExistence type="predicted"/>
<dbReference type="EMBL" id="CP032627">
    <property type="protein sequence ID" value="AYG00528.1"/>
    <property type="molecule type" value="Genomic_DNA"/>
</dbReference>
<evidence type="ECO:0000313" key="1">
    <source>
        <dbReference type="EMBL" id="AYG00528.1"/>
    </source>
</evidence>
<protein>
    <submittedName>
        <fullName evidence="1">Uncharacterized protein</fullName>
    </submittedName>
</protein>
<dbReference type="OrthoDB" id="9818118at2"/>
<organism evidence="1 2">
    <name type="scientific">Lactococcus allomyrinae</name>
    <dbReference type="NCBI Taxonomy" id="2419773"/>
    <lineage>
        <taxon>Bacteria</taxon>
        <taxon>Bacillati</taxon>
        <taxon>Bacillota</taxon>
        <taxon>Bacilli</taxon>
        <taxon>Lactobacillales</taxon>
        <taxon>Streptococcaceae</taxon>
        <taxon>Lactococcus</taxon>
    </lineage>
</organism>
<evidence type="ECO:0000313" key="2">
    <source>
        <dbReference type="Proteomes" id="UP000269374"/>
    </source>
</evidence>
<keyword evidence="2" id="KW-1185">Reference proteome</keyword>
<dbReference type="Proteomes" id="UP000269374">
    <property type="component" value="Chromosome"/>
</dbReference>